<gene>
    <name evidence="1" type="ORF">TKK_008835</name>
</gene>
<dbReference type="EMBL" id="JBJJXI010000066">
    <property type="protein sequence ID" value="KAL3397263.1"/>
    <property type="molecule type" value="Genomic_DNA"/>
</dbReference>
<dbReference type="Proteomes" id="UP001627154">
    <property type="component" value="Unassembled WGS sequence"/>
</dbReference>
<keyword evidence="2" id="KW-1185">Reference proteome</keyword>
<reference evidence="1 2" key="1">
    <citation type="journal article" date="2024" name="bioRxiv">
        <title>A reference genome for Trichogramma kaykai: A tiny desert-dwelling parasitoid wasp with competing sex-ratio distorters.</title>
        <authorList>
            <person name="Culotta J."/>
            <person name="Lindsey A.R."/>
        </authorList>
    </citation>
    <scope>NUCLEOTIDE SEQUENCE [LARGE SCALE GENOMIC DNA]</scope>
    <source>
        <strain evidence="1 2">KSX58</strain>
    </source>
</reference>
<accession>A0ABD2WXE7</accession>
<organism evidence="1 2">
    <name type="scientific">Trichogramma kaykai</name>
    <dbReference type="NCBI Taxonomy" id="54128"/>
    <lineage>
        <taxon>Eukaryota</taxon>
        <taxon>Metazoa</taxon>
        <taxon>Ecdysozoa</taxon>
        <taxon>Arthropoda</taxon>
        <taxon>Hexapoda</taxon>
        <taxon>Insecta</taxon>
        <taxon>Pterygota</taxon>
        <taxon>Neoptera</taxon>
        <taxon>Endopterygota</taxon>
        <taxon>Hymenoptera</taxon>
        <taxon>Apocrita</taxon>
        <taxon>Proctotrupomorpha</taxon>
        <taxon>Chalcidoidea</taxon>
        <taxon>Trichogrammatidae</taxon>
        <taxon>Trichogramma</taxon>
    </lineage>
</organism>
<dbReference type="AlphaFoldDB" id="A0ABD2WXE7"/>
<comment type="caution">
    <text evidence="1">The sequence shown here is derived from an EMBL/GenBank/DDBJ whole genome shotgun (WGS) entry which is preliminary data.</text>
</comment>
<evidence type="ECO:0000313" key="1">
    <source>
        <dbReference type="EMBL" id="KAL3397263.1"/>
    </source>
</evidence>
<evidence type="ECO:0000313" key="2">
    <source>
        <dbReference type="Proteomes" id="UP001627154"/>
    </source>
</evidence>
<proteinExistence type="predicted"/>
<sequence length="86" mass="10214">MRVHRQRCETEETLRAQLKRIPRFPTSLCTEQKLRCEPRESTLQSCANAFEIYSSKKEKNISYEFHRRLICKMSSPGRARCKKYSG</sequence>
<protein>
    <submittedName>
        <fullName evidence="1">Uncharacterized protein</fullName>
    </submittedName>
</protein>
<name>A0ABD2WXE7_9HYME</name>